<protein>
    <recommendedName>
        <fullName evidence="3">Peptidase A2 domain-containing protein</fullName>
    </recommendedName>
</protein>
<evidence type="ECO:0000259" key="3">
    <source>
        <dbReference type="PROSITE" id="PS50175"/>
    </source>
</evidence>
<dbReference type="GO" id="GO:0004190">
    <property type="term" value="F:aspartic-type endopeptidase activity"/>
    <property type="evidence" value="ECO:0007669"/>
    <property type="project" value="InterPro"/>
</dbReference>
<dbReference type="Gene3D" id="2.40.70.10">
    <property type="entry name" value="Acid Proteases"/>
    <property type="match status" value="1"/>
</dbReference>
<feature type="compositionally biased region" description="Acidic residues" evidence="2">
    <location>
        <begin position="564"/>
        <end position="580"/>
    </location>
</feature>
<dbReference type="SUPFAM" id="SSF50630">
    <property type="entry name" value="Acid proteases"/>
    <property type="match status" value="1"/>
</dbReference>
<feature type="compositionally biased region" description="Basic and acidic residues" evidence="2">
    <location>
        <begin position="65"/>
        <end position="75"/>
    </location>
</feature>
<dbReference type="EMBL" id="AVOT02044925">
    <property type="protein sequence ID" value="MBW0540275.1"/>
    <property type="molecule type" value="Genomic_DNA"/>
</dbReference>
<keyword evidence="1" id="KW-0378">Hydrolase</keyword>
<evidence type="ECO:0000256" key="1">
    <source>
        <dbReference type="ARBA" id="ARBA00022801"/>
    </source>
</evidence>
<keyword evidence="5" id="KW-1185">Reference proteome</keyword>
<dbReference type="OrthoDB" id="778454at2759"/>
<feature type="compositionally biased region" description="Basic and acidic residues" evidence="2">
    <location>
        <begin position="581"/>
        <end position="593"/>
    </location>
</feature>
<evidence type="ECO:0000313" key="5">
    <source>
        <dbReference type="Proteomes" id="UP000765509"/>
    </source>
</evidence>
<evidence type="ECO:0000313" key="4">
    <source>
        <dbReference type="EMBL" id="MBW0540275.1"/>
    </source>
</evidence>
<feature type="region of interest" description="Disordered" evidence="2">
    <location>
        <begin position="1"/>
        <end position="75"/>
    </location>
</feature>
<sequence length="622" mass="70224">MDNWGDREPPCISTELEEPFGIPGGYIEEEEAGEENVIIPTKYKSSKSEEVIKPPELSKTNPNTSEKEKDTDKKSLIKLPKVEVNTNPLVEEEGSITEKAMKKVMDQEIDLTLEEIITISPMVMQESKFLSDKERKYLMSLKSINSQEQKTTQEIIIQDKMHYSCTLGIIEVSVGEEGPIVKAFVDTGAELSIIPEVESIKEILPMRALNMRLRGIGGHSTAIVGLSENTLLVLPSGDERRIHFFVARGAVHTVIGRPFLADNGIRLEHSQQGEILSYKESDGRRLCIPICTPESKGWHTGPPRGMEMCNMARITELKNEEPKSKSPPKKVQFDIEEKKNYSSKKTNESIYHLKEEEPQKIEPLLVSSQRISNLDNNDPLLHPKFENTYSSNMEASTIEVEPVQKKGLKPKQLFKSVSNKYGKSDQGIKTLNFMEVEIESSTGSIGSDNSQNNSFANLSPNCGLNSPIYVRVGWEEYPVMAIMNPSLEENILPLKIGLCIGMKPKKKNKTKHKILMKKVQIVMPTDETIYLPFTVEGSLNHLILGKKFCHYFSVIKSIHKSSIEDEESENSQDIGIEGEEEMKKKGEFYHSKEEEEGEKSLSTFKVNTFHSEGIYDMEHTHK</sequence>
<dbReference type="InterPro" id="IPR021109">
    <property type="entry name" value="Peptidase_aspartic_dom_sf"/>
</dbReference>
<dbReference type="CDD" id="cd00303">
    <property type="entry name" value="retropepsin_like"/>
    <property type="match status" value="1"/>
</dbReference>
<name>A0A9Q3FME8_9BASI</name>
<evidence type="ECO:0000256" key="2">
    <source>
        <dbReference type="SAM" id="MobiDB-lite"/>
    </source>
</evidence>
<dbReference type="Proteomes" id="UP000765509">
    <property type="component" value="Unassembled WGS sequence"/>
</dbReference>
<dbReference type="InterPro" id="IPR001995">
    <property type="entry name" value="Peptidase_A2_cat"/>
</dbReference>
<organism evidence="4 5">
    <name type="scientific">Austropuccinia psidii MF-1</name>
    <dbReference type="NCBI Taxonomy" id="1389203"/>
    <lineage>
        <taxon>Eukaryota</taxon>
        <taxon>Fungi</taxon>
        <taxon>Dikarya</taxon>
        <taxon>Basidiomycota</taxon>
        <taxon>Pucciniomycotina</taxon>
        <taxon>Pucciniomycetes</taxon>
        <taxon>Pucciniales</taxon>
        <taxon>Sphaerophragmiaceae</taxon>
        <taxon>Austropuccinia</taxon>
    </lineage>
</organism>
<gene>
    <name evidence="4" type="ORF">O181_079990</name>
</gene>
<feature type="region of interest" description="Disordered" evidence="2">
    <location>
        <begin position="318"/>
        <end position="339"/>
    </location>
</feature>
<dbReference type="InterPro" id="IPR018061">
    <property type="entry name" value="Retropepsins"/>
</dbReference>
<dbReference type="Pfam" id="PF00077">
    <property type="entry name" value="RVP"/>
    <property type="match status" value="1"/>
</dbReference>
<dbReference type="AlphaFoldDB" id="A0A9Q3FME8"/>
<proteinExistence type="predicted"/>
<accession>A0A9Q3FME8</accession>
<comment type="caution">
    <text evidence="4">The sequence shown here is derived from an EMBL/GenBank/DDBJ whole genome shotgun (WGS) entry which is preliminary data.</text>
</comment>
<feature type="non-terminal residue" evidence="4">
    <location>
        <position position="1"/>
    </location>
</feature>
<feature type="domain" description="Peptidase A2" evidence="3">
    <location>
        <begin position="181"/>
        <end position="218"/>
    </location>
</feature>
<reference evidence="4" key="1">
    <citation type="submission" date="2021-03" db="EMBL/GenBank/DDBJ databases">
        <title>Draft genome sequence of rust myrtle Austropuccinia psidii MF-1, a brazilian biotype.</title>
        <authorList>
            <person name="Quecine M.C."/>
            <person name="Pachon D.M.R."/>
            <person name="Bonatelli M.L."/>
            <person name="Correr F.H."/>
            <person name="Franceschini L.M."/>
            <person name="Leite T.F."/>
            <person name="Margarido G.R.A."/>
            <person name="Almeida C.A."/>
            <person name="Ferrarezi J.A."/>
            <person name="Labate C.A."/>
        </authorList>
    </citation>
    <scope>NUCLEOTIDE SEQUENCE</scope>
    <source>
        <strain evidence="4">MF-1</strain>
    </source>
</reference>
<dbReference type="PROSITE" id="PS50175">
    <property type="entry name" value="ASP_PROT_RETROV"/>
    <property type="match status" value="1"/>
</dbReference>
<feature type="region of interest" description="Disordered" evidence="2">
    <location>
        <begin position="563"/>
        <end position="602"/>
    </location>
</feature>
<dbReference type="GO" id="GO:0006508">
    <property type="term" value="P:proteolysis"/>
    <property type="evidence" value="ECO:0007669"/>
    <property type="project" value="InterPro"/>
</dbReference>